<comment type="subcellular location">
    <subcellularLocation>
        <location evidence="1">Nucleus</location>
        <location evidence="1">Nucleolus</location>
    </subcellularLocation>
    <subcellularLocation>
        <location evidence="2">Nucleus</location>
        <location evidence="2">Nucleoplasm</location>
    </subcellularLocation>
</comment>
<evidence type="ECO:0000313" key="9">
    <source>
        <dbReference type="EMBL" id="KAG6526425.1"/>
    </source>
</evidence>
<dbReference type="GO" id="GO:0042254">
    <property type="term" value="P:ribosome biogenesis"/>
    <property type="evidence" value="ECO:0007669"/>
    <property type="project" value="UniProtKB-KW"/>
</dbReference>
<dbReference type="InterPro" id="IPR001810">
    <property type="entry name" value="F-box_dom"/>
</dbReference>
<evidence type="ECO:0000256" key="7">
    <source>
        <dbReference type="SAM" id="MobiDB-lite"/>
    </source>
</evidence>
<protein>
    <recommendedName>
        <fullName evidence="4">Ribosome biogenesis protein NOP53</fullName>
    </recommendedName>
</protein>
<dbReference type="Proteomes" id="UP000734854">
    <property type="component" value="Unassembled WGS sequence"/>
</dbReference>
<dbReference type="CDD" id="cd22159">
    <property type="entry name" value="F-box_AtTIR1-like"/>
    <property type="match status" value="1"/>
</dbReference>
<dbReference type="GO" id="GO:0031146">
    <property type="term" value="P:SCF-dependent proteasomal ubiquitin-dependent protein catabolic process"/>
    <property type="evidence" value="ECO:0007669"/>
    <property type="project" value="TreeGrafter"/>
</dbReference>
<reference evidence="9 10" key="1">
    <citation type="submission" date="2020-08" db="EMBL/GenBank/DDBJ databases">
        <title>Plant Genome Project.</title>
        <authorList>
            <person name="Zhang R.-G."/>
        </authorList>
    </citation>
    <scope>NUCLEOTIDE SEQUENCE [LARGE SCALE GENOMIC DNA]</scope>
    <source>
        <tissue evidence="9">Rhizome</tissue>
    </source>
</reference>
<dbReference type="PANTHER" id="PTHR16134:SF66">
    <property type="entry name" value="PROTEIN TRANSPORT INHIBITOR RESPONSE 1"/>
    <property type="match status" value="1"/>
</dbReference>
<dbReference type="GO" id="GO:0019005">
    <property type="term" value="C:SCF ubiquitin ligase complex"/>
    <property type="evidence" value="ECO:0007669"/>
    <property type="project" value="TreeGrafter"/>
</dbReference>
<evidence type="ECO:0000313" key="10">
    <source>
        <dbReference type="Proteomes" id="UP000734854"/>
    </source>
</evidence>
<sequence>MGKTAKGSRKGKKAWRPDITTNHIDDYFDESIRDAFTGKASETKSTDKIPVKRKIEKHKKKVLHYDSLLQKNPFAVPSSSSKKSKRKKKQVNTQIIETDKSSQVDDITSTLTDIWNNEGQATDMPKKKQKSSIIQAVEVEPLGCSFNPSFEAHQDSFSLAVVSEMQKIYRKELGPQAVPKTVPGEAIADEDDRAFAWVATLPDEVWEHTFSFLPNNVDRHAVALVCRSWYRIERVSRRKIFVGNCYAVAPAEAVRRFPEVRVATIKGKPHFADFNLVPNDWGGAAGMWIQSMALGWPLLEELCLKRMVVSDDCLKLIARSFKNFRVLSLAFCEGFSTAGLAAIAANCRNLKALDLHQYKVKENCINWISHFPESFTSLVTLNIACLDGEMNASILERLISRCPNLKTLRLNHVTSLEKLVGLLHRAPQMVDLGISILIGGHPGLFSKLESAFAHLKHLKNLSWKAGPLYLPAIYSICEGLTTLQLFDSSILAPELSKVVSQCKNLQQLWVMDLIEDNGLIAVASSCKLLRKLRIFPSDPPYCPLTEIGLIAVSSGCVMLESILYFCRKMTNSALLTIANNRPNLTCFRLCIIRPYTPDYITQEPLDVGFGAIVESCKDLRRLSLSGRLTDLVFKTIGASANRLERLSVGFAGDCDAGLHYILSGCRKLRILEIRKCPFGIKALLDNADKLETMRCLWMSSCSVTLGACRLLAKKMPRLNVEVIDENGGRSLDLMPDHFPVQKLYIYSTIAGPRSDAPPFVLTV</sequence>
<dbReference type="Pfam" id="PF18511">
    <property type="entry name" value="F-box_5"/>
    <property type="match status" value="1"/>
</dbReference>
<dbReference type="SMART" id="SM00256">
    <property type="entry name" value="FBOX"/>
    <property type="match status" value="1"/>
</dbReference>
<keyword evidence="6" id="KW-0539">Nucleus</keyword>
<evidence type="ECO:0000256" key="2">
    <source>
        <dbReference type="ARBA" id="ARBA00004642"/>
    </source>
</evidence>
<dbReference type="Pfam" id="PF07767">
    <property type="entry name" value="Nop53"/>
    <property type="match status" value="1"/>
</dbReference>
<dbReference type="InterPro" id="IPR041567">
    <property type="entry name" value="COI1_F-box"/>
</dbReference>
<dbReference type="AlphaFoldDB" id="A0A8J5LQX1"/>
<comment type="similarity">
    <text evidence="3">Belongs to the NOP53 family.</text>
</comment>
<accession>A0A8J5LQX1</accession>
<keyword evidence="5" id="KW-0690">Ribosome biogenesis</keyword>
<dbReference type="OrthoDB" id="423607at2759"/>
<proteinExistence type="inferred from homology"/>
<gene>
    <name evidence="9" type="ORF">ZIOFF_016409</name>
</gene>
<keyword evidence="10" id="KW-1185">Reference proteome</keyword>
<evidence type="ECO:0000259" key="8">
    <source>
        <dbReference type="SMART" id="SM00256"/>
    </source>
</evidence>
<evidence type="ECO:0000256" key="5">
    <source>
        <dbReference type="ARBA" id="ARBA00022517"/>
    </source>
</evidence>
<name>A0A8J5LQX1_ZINOF</name>
<dbReference type="GO" id="GO:0005654">
    <property type="term" value="C:nucleoplasm"/>
    <property type="evidence" value="ECO:0007669"/>
    <property type="project" value="UniProtKB-SubCell"/>
</dbReference>
<organism evidence="9 10">
    <name type="scientific">Zingiber officinale</name>
    <name type="common">Ginger</name>
    <name type="synonym">Amomum zingiber</name>
    <dbReference type="NCBI Taxonomy" id="94328"/>
    <lineage>
        <taxon>Eukaryota</taxon>
        <taxon>Viridiplantae</taxon>
        <taxon>Streptophyta</taxon>
        <taxon>Embryophyta</taxon>
        <taxon>Tracheophyta</taxon>
        <taxon>Spermatophyta</taxon>
        <taxon>Magnoliopsida</taxon>
        <taxon>Liliopsida</taxon>
        <taxon>Zingiberales</taxon>
        <taxon>Zingiberaceae</taxon>
        <taxon>Zingiber</taxon>
    </lineage>
</organism>
<dbReference type="GO" id="GO:0005730">
    <property type="term" value="C:nucleolus"/>
    <property type="evidence" value="ECO:0007669"/>
    <property type="project" value="UniProtKB-SubCell"/>
</dbReference>
<evidence type="ECO:0000256" key="6">
    <source>
        <dbReference type="ARBA" id="ARBA00023242"/>
    </source>
</evidence>
<comment type="caution">
    <text evidence="9">The sequence shown here is derived from an EMBL/GenBank/DDBJ whole genome shotgun (WGS) entry which is preliminary data.</text>
</comment>
<dbReference type="InterPro" id="IPR011687">
    <property type="entry name" value="Nop53/GLTSCR2"/>
</dbReference>
<feature type="region of interest" description="Disordered" evidence="7">
    <location>
        <begin position="73"/>
        <end position="94"/>
    </location>
</feature>
<evidence type="ECO:0000256" key="3">
    <source>
        <dbReference type="ARBA" id="ARBA00008838"/>
    </source>
</evidence>
<dbReference type="PANTHER" id="PTHR16134">
    <property type="entry name" value="F-BOX/TPR REPEAT PROTEIN POF3"/>
    <property type="match status" value="1"/>
</dbReference>
<feature type="domain" description="F-box" evidence="8">
    <location>
        <begin position="201"/>
        <end position="242"/>
    </location>
</feature>
<evidence type="ECO:0000256" key="1">
    <source>
        <dbReference type="ARBA" id="ARBA00004604"/>
    </source>
</evidence>
<dbReference type="InterPro" id="IPR041101">
    <property type="entry name" value="Transp_inhibit"/>
</dbReference>
<evidence type="ECO:0000256" key="4">
    <source>
        <dbReference type="ARBA" id="ARBA00018339"/>
    </source>
</evidence>
<dbReference type="EMBL" id="JACMSC010000004">
    <property type="protein sequence ID" value="KAG6526425.1"/>
    <property type="molecule type" value="Genomic_DNA"/>
</dbReference>
<dbReference type="InterPro" id="IPR006553">
    <property type="entry name" value="Leu-rich_rpt_Cys-con_subtyp"/>
</dbReference>
<dbReference type="SMART" id="SM00367">
    <property type="entry name" value="LRR_CC"/>
    <property type="match status" value="7"/>
</dbReference>
<dbReference type="Pfam" id="PF18791">
    <property type="entry name" value="Transp_inhibit"/>
    <property type="match status" value="1"/>
</dbReference>